<keyword evidence="9 10" id="KW-0472">Membrane</keyword>
<name>A0A6J2VP80_CHACN</name>
<keyword evidence="7" id="KW-0965">Cell junction</keyword>
<evidence type="ECO:0000313" key="11">
    <source>
        <dbReference type="Proteomes" id="UP000504632"/>
    </source>
</evidence>
<evidence type="ECO:0000256" key="9">
    <source>
        <dbReference type="ARBA" id="ARBA00023136"/>
    </source>
</evidence>
<keyword evidence="11" id="KW-1185">Reference proteome</keyword>
<protein>
    <submittedName>
        <fullName evidence="12">Claudin-4-like</fullName>
    </submittedName>
</protein>
<reference evidence="12" key="1">
    <citation type="submission" date="2025-08" db="UniProtKB">
        <authorList>
            <consortium name="RefSeq"/>
        </authorList>
    </citation>
    <scope>IDENTIFICATION</scope>
</reference>
<feature type="transmembrane region" description="Helical" evidence="10">
    <location>
        <begin position="151"/>
        <end position="175"/>
    </location>
</feature>
<evidence type="ECO:0000256" key="5">
    <source>
        <dbReference type="ARBA" id="ARBA00022475"/>
    </source>
</evidence>
<dbReference type="OrthoDB" id="8770207at2759"/>
<dbReference type="InterPro" id="IPR004031">
    <property type="entry name" value="PMP22/EMP/MP20/Claudin"/>
</dbReference>
<sequence length="218" mass="24073">MKRYIELAGFGIGCTGWLCSILTRFLPMWNITGPTDNVTTVSVPMYWGGIWLSLEEHNNLHCSFYQSMMSLSGSFRSWQALLTAAICVGLSPVVLYVVGLVKFPQRVQVKAASGAAFLVSGLLLLVVSAWTTHSTAESLNSALSLKREWGIALYFGWVGTALLMVGGGVLCINCCKAEQQDNEQRQEGQRYDDGASYPLQNYATQDRRLPYPEIPTVF</sequence>
<evidence type="ECO:0000256" key="4">
    <source>
        <dbReference type="ARBA" id="ARBA00022427"/>
    </source>
</evidence>
<evidence type="ECO:0000256" key="2">
    <source>
        <dbReference type="ARBA" id="ARBA00004651"/>
    </source>
</evidence>
<dbReference type="GO" id="GO:0005198">
    <property type="term" value="F:structural molecule activity"/>
    <property type="evidence" value="ECO:0007669"/>
    <property type="project" value="InterPro"/>
</dbReference>
<organism evidence="11 12">
    <name type="scientific">Chanos chanos</name>
    <name type="common">Milkfish</name>
    <name type="synonym">Mugil chanos</name>
    <dbReference type="NCBI Taxonomy" id="29144"/>
    <lineage>
        <taxon>Eukaryota</taxon>
        <taxon>Metazoa</taxon>
        <taxon>Chordata</taxon>
        <taxon>Craniata</taxon>
        <taxon>Vertebrata</taxon>
        <taxon>Euteleostomi</taxon>
        <taxon>Actinopterygii</taxon>
        <taxon>Neopterygii</taxon>
        <taxon>Teleostei</taxon>
        <taxon>Ostariophysi</taxon>
        <taxon>Gonorynchiformes</taxon>
        <taxon>Chanidae</taxon>
        <taxon>Chanos</taxon>
    </lineage>
</organism>
<keyword evidence="5" id="KW-1003">Cell membrane</keyword>
<gene>
    <name evidence="12" type="primary">LOC115815048</name>
</gene>
<accession>A0A6J2VP80</accession>
<comment type="similarity">
    <text evidence="3">Belongs to the claudin family.</text>
</comment>
<dbReference type="GO" id="GO:0005886">
    <property type="term" value="C:plasma membrane"/>
    <property type="evidence" value="ECO:0007669"/>
    <property type="project" value="UniProtKB-SubCell"/>
</dbReference>
<keyword evidence="6 10" id="KW-0812">Transmembrane</keyword>
<feature type="transmembrane region" description="Helical" evidence="10">
    <location>
        <begin position="111"/>
        <end position="131"/>
    </location>
</feature>
<dbReference type="RefSeq" id="XP_030633877.1">
    <property type="nucleotide sequence ID" value="XM_030778017.1"/>
</dbReference>
<feature type="transmembrane region" description="Helical" evidence="10">
    <location>
        <begin position="78"/>
        <end position="99"/>
    </location>
</feature>
<evidence type="ECO:0000256" key="3">
    <source>
        <dbReference type="ARBA" id="ARBA00008295"/>
    </source>
</evidence>
<dbReference type="GO" id="GO:0005923">
    <property type="term" value="C:bicellular tight junction"/>
    <property type="evidence" value="ECO:0007669"/>
    <property type="project" value="UniProtKB-SubCell"/>
</dbReference>
<dbReference type="PRINTS" id="PR01077">
    <property type="entry name" value="CLAUDIN"/>
</dbReference>
<dbReference type="GeneID" id="115815048"/>
<dbReference type="InterPro" id="IPR006187">
    <property type="entry name" value="Claudin"/>
</dbReference>
<keyword evidence="4" id="KW-0796">Tight junction</keyword>
<proteinExistence type="inferred from homology"/>
<dbReference type="PANTHER" id="PTHR12002">
    <property type="entry name" value="CLAUDIN"/>
    <property type="match status" value="1"/>
</dbReference>
<comment type="subcellular location">
    <subcellularLocation>
        <location evidence="1">Cell junction</location>
        <location evidence="1">Tight junction</location>
    </subcellularLocation>
    <subcellularLocation>
        <location evidence="2">Cell membrane</location>
        <topology evidence="2">Multi-pass membrane protein</topology>
    </subcellularLocation>
</comment>
<keyword evidence="8 10" id="KW-1133">Transmembrane helix</keyword>
<dbReference type="Pfam" id="PF00822">
    <property type="entry name" value="PMP22_Claudin"/>
    <property type="match status" value="1"/>
</dbReference>
<evidence type="ECO:0000256" key="10">
    <source>
        <dbReference type="SAM" id="Phobius"/>
    </source>
</evidence>
<feature type="transmembrane region" description="Helical" evidence="10">
    <location>
        <begin position="7"/>
        <end position="26"/>
    </location>
</feature>
<dbReference type="Gene3D" id="1.20.140.150">
    <property type="match status" value="1"/>
</dbReference>
<evidence type="ECO:0000313" key="12">
    <source>
        <dbReference type="RefSeq" id="XP_030633877.1"/>
    </source>
</evidence>
<evidence type="ECO:0000256" key="8">
    <source>
        <dbReference type="ARBA" id="ARBA00022989"/>
    </source>
</evidence>
<evidence type="ECO:0000256" key="7">
    <source>
        <dbReference type="ARBA" id="ARBA00022949"/>
    </source>
</evidence>
<dbReference type="Proteomes" id="UP000504632">
    <property type="component" value="Chromosome 6"/>
</dbReference>
<evidence type="ECO:0000256" key="6">
    <source>
        <dbReference type="ARBA" id="ARBA00022692"/>
    </source>
</evidence>
<evidence type="ECO:0000256" key="1">
    <source>
        <dbReference type="ARBA" id="ARBA00004435"/>
    </source>
</evidence>
<dbReference type="AlphaFoldDB" id="A0A6J2VP80"/>
<dbReference type="InParanoid" id="A0A6J2VP80"/>